<dbReference type="Proteomes" id="UP000066995">
    <property type="component" value="Chromosome"/>
</dbReference>
<dbReference type="AlphaFoldDB" id="W0QC84"/>
<name>W0QC84_9PAST</name>
<dbReference type="STRING" id="1433287.X808_3010"/>
<keyword evidence="2" id="KW-1185">Reference proteome</keyword>
<organism evidence="1 2">
    <name type="scientific">Mannheimia varigena USDA-ARS-USMARC-1296</name>
    <dbReference type="NCBI Taxonomy" id="1433287"/>
    <lineage>
        <taxon>Bacteria</taxon>
        <taxon>Pseudomonadati</taxon>
        <taxon>Pseudomonadota</taxon>
        <taxon>Gammaproteobacteria</taxon>
        <taxon>Pasteurellales</taxon>
        <taxon>Pasteurellaceae</taxon>
        <taxon>Mannheimia</taxon>
    </lineage>
</organism>
<evidence type="ECO:0000313" key="2">
    <source>
        <dbReference type="Proteomes" id="UP000066995"/>
    </source>
</evidence>
<accession>W0QC84</accession>
<dbReference type="HOGENOM" id="CLU_2955128_0_0_6"/>
<dbReference type="PATRIC" id="fig|1433287.3.peg.300"/>
<gene>
    <name evidence="1" type="ORF">X808_3010</name>
</gene>
<dbReference type="KEGG" id="mvi:X808_3010"/>
<proteinExistence type="predicted"/>
<sequence>MYKITNVNKIQILEDNHILINEEEHIYKKDIASSHFFHLDAIKTSNADKLDFIQKMLSL</sequence>
<protein>
    <submittedName>
        <fullName evidence="1">Uncharacterized protein</fullName>
    </submittedName>
</protein>
<evidence type="ECO:0000313" key="1">
    <source>
        <dbReference type="EMBL" id="AHG74828.1"/>
    </source>
</evidence>
<reference evidence="1 2" key="1">
    <citation type="submission" date="2013-12" db="EMBL/GenBank/DDBJ databases">
        <title>Annotation of the Mannheimia varigena USDA-ARS-USMARC-1296 complete genome.</title>
        <authorList>
            <person name="Harhay G.P."/>
            <person name="Clawson M.L."/>
            <person name="Murray R.W."/>
            <person name="Lubbers B.V."/>
            <person name="Heaton M.P."/>
            <person name="Chitko-Mckown C.G."/>
            <person name="Harhay D.M."/>
            <person name="Smith T.P.L."/>
        </authorList>
    </citation>
    <scope>NUCLEOTIDE SEQUENCE [LARGE SCALE GENOMIC DNA]</scope>
    <source>
        <strain evidence="1 2">USDA-ARS-USMARC-1296</strain>
    </source>
</reference>
<dbReference type="EMBL" id="CP006943">
    <property type="protein sequence ID" value="AHG74828.1"/>
    <property type="molecule type" value="Genomic_DNA"/>
</dbReference>